<gene>
    <name evidence="2" type="ORF">AS194_10965</name>
</gene>
<comment type="caution">
    <text evidence="2">The sequence shown here is derived from an EMBL/GenBank/DDBJ whole genome shotgun (WGS) entry which is preliminary data.</text>
</comment>
<sequence>MGQPWPFSLLKISSNIGKKTVKRMIFLTIVFMVLNAIEAIVLITLYVLRLQKIALHHQKRSKQ</sequence>
<accession>A0A0T6DPB2</accession>
<keyword evidence="1" id="KW-0472">Membrane</keyword>
<reference evidence="2 3" key="1">
    <citation type="submission" date="2015-11" db="EMBL/GenBank/DDBJ databases">
        <title>Permanent draft genome of Psychrobacter piscatorii LQ58.</title>
        <authorList>
            <person name="Zhou M."/>
            <person name="Dong B."/>
            <person name="Liu Q."/>
        </authorList>
    </citation>
    <scope>NUCLEOTIDE SEQUENCE [LARGE SCALE GENOMIC DNA]</scope>
    <source>
        <strain evidence="2 3">LQ58</strain>
    </source>
</reference>
<feature type="transmembrane region" description="Helical" evidence="1">
    <location>
        <begin position="24"/>
        <end position="48"/>
    </location>
</feature>
<evidence type="ECO:0000313" key="3">
    <source>
        <dbReference type="Proteomes" id="UP000051202"/>
    </source>
</evidence>
<organism evidence="2 3">
    <name type="scientific">Psychrobacter piscatorii</name>
    <dbReference type="NCBI Taxonomy" id="554343"/>
    <lineage>
        <taxon>Bacteria</taxon>
        <taxon>Pseudomonadati</taxon>
        <taxon>Pseudomonadota</taxon>
        <taxon>Gammaproteobacteria</taxon>
        <taxon>Moraxellales</taxon>
        <taxon>Moraxellaceae</taxon>
        <taxon>Psychrobacter</taxon>
    </lineage>
</organism>
<dbReference type="AlphaFoldDB" id="A0A0T6DPB2"/>
<keyword evidence="3" id="KW-1185">Reference proteome</keyword>
<evidence type="ECO:0000256" key="1">
    <source>
        <dbReference type="SAM" id="Phobius"/>
    </source>
</evidence>
<keyword evidence="1" id="KW-0812">Transmembrane</keyword>
<dbReference type="Proteomes" id="UP000051202">
    <property type="component" value="Unassembled WGS sequence"/>
</dbReference>
<name>A0A0T6DPB2_9GAMM</name>
<dbReference type="EMBL" id="LNDJ01000093">
    <property type="protein sequence ID" value="KRU21823.1"/>
    <property type="molecule type" value="Genomic_DNA"/>
</dbReference>
<keyword evidence="1" id="KW-1133">Transmembrane helix</keyword>
<evidence type="ECO:0000313" key="2">
    <source>
        <dbReference type="EMBL" id="KRU21823.1"/>
    </source>
</evidence>
<protein>
    <submittedName>
        <fullName evidence="2">Uncharacterized protein</fullName>
    </submittedName>
</protein>
<proteinExistence type="predicted"/>